<evidence type="ECO:0000313" key="2">
    <source>
        <dbReference type="EnsemblPlants" id="KRH62160"/>
    </source>
</evidence>
<name>A0A0R0K648_SOYBN</name>
<dbReference type="AlphaFoldDB" id="A0A0R0K648"/>
<protein>
    <submittedName>
        <fullName evidence="1 2">Uncharacterized protein</fullName>
    </submittedName>
</protein>
<reference evidence="1 2" key="1">
    <citation type="journal article" date="2010" name="Nature">
        <title>Genome sequence of the palaeopolyploid soybean.</title>
        <authorList>
            <person name="Schmutz J."/>
            <person name="Cannon S.B."/>
            <person name="Schlueter J."/>
            <person name="Ma J."/>
            <person name="Mitros T."/>
            <person name="Nelson W."/>
            <person name="Hyten D.L."/>
            <person name="Song Q."/>
            <person name="Thelen J.J."/>
            <person name="Cheng J."/>
            <person name="Xu D."/>
            <person name="Hellsten U."/>
            <person name="May G.D."/>
            <person name="Yu Y."/>
            <person name="Sakurai T."/>
            <person name="Umezawa T."/>
            <person name="Bhattacharyya M.K."/>
            <person name="Sandhu D."/>
            <person name="Valliyodan B."/>
            <person name="Lindquist E."/>
            <person name="Peto M."/>
            <person name="Grant D."/>
            <person name="Shu S."/>
            <person name="Goodstein D."/>
            <person name="Barry K."/>
            <person name="Futrell-Griggs M."/>
            <person name="Abernathy B."/>
            <person name="Du J."/>
            <person name="Tian Z."/>
            <person name="Zhu L."/>
            <person name="Gill N."/>
            <person name="Joshi T."/>
            <person name="Libault M."/>
            <person name="Sethuraman A."/>
            <person name="Zhang X.-C."/>
            <person name="Shinozaki K."/>
            <person name="Nguyen H.T."/>
            <person name="Wing R.A."/>
            <person name="Cregan P."/>
            <person name="Specht J."/>
            <person name="Grimwood J."/>
            <person name="Rokhsar D."/>
            <person name="Stacey G."/>
            <person name="Shoemaker R.C."/>
            <person name="Jackson S.A."/>
        </authorList>
    </citation>
    <scope>NUCLEOTIDE SEQUENCE [LARGE SCALE GENOMIC DNA]</scope>
    <source>
        <strain evidence="2">cv. Williams 82</strain>
        <tissue evidence="1">Callus</tissue>
    </source>
</reference>
<evidence type="ECO:0000313" key="3">
    <source>
        <dbReference type="Proteomes" id="UP000008827"/>
    </source>
</evidence>
<dbReference type="EnsemblPlants" id="KRH62160">
    <property type="protein sequence ID" value="KRH62160"/>
    <property type="gene ID" value="GLYMA_04G090200"/>
</dbReference>
<dbReference type="EMBL" id="CM000837">
    <property type="protein sequence ID" value="KRH62160.1"/>
    <property type="molecule type" value="Genomic_DNA"/>
</dbReference>
<evidence type="ECO:0000313" key="1">
    <source>
        <dbReference type="EMBL" id="KRH62160.1"/>
    </source>
</evidence>
<dbReference type="Proteomes" id="UP000008827">
    <property type="component" value="Chromosome 4"/>
</dbReference>
<dbReference type="Gramene" id="KRH62160">
    <property type="protein sequence ID" value="KRH62160"/>
    <property type="gene ID" value="GLYMA_04G090200"/>
</dbReference>
<sequence>MNQVNDSNLLFPTPPLHLEKKWTSTWQNSSLTGYLDVFLRQFFLSLYFYTRKNYLLLNVFNFFTV</sequence>
<gene>
    <name evidence="1" type="ORF">GLYMA_04G090200</name>
</gene>
<proteinExistence type="predicted"/>
<dbReference type="InParanoid" id="A0A0R0K648"/>
<reference evidence="2" key="2">
    <citation type="submission" date="2018-02" db="UniProtKB">
        <authorList>
            <consortium name="EnsemblPlants"/>
        </authorList>
    </citation>
    <scope>IDENTIFICATION</scope>
    <source>
        <strain evidence="2">Williams 82</strain>
    </source>
</reference>
<keyword evidence="3" id="KW-1185">Reference proteome</keyword>
<accession>A0A0R0K648</accession>
<organism evidence="1">
    <name type="scientific">Glycine max</name>
    <name type="common">Soybean</name>
    <name type="synonym">Glycine hispida</name>
    <dbReference type="NCBI Taxonomy" id="3847"/>
    <lineage>
        <taxon>Eukaryota</taxon>
        <taxon>Viridiplantae</taxon>
        <taxon>Streptophyta</taxon>
        <taxon>Embryophyta</taxon>
        <taxon>Tracheophyta</taxon>
        <taxon>Spermatophyta</taxon>
        <taxon>Magnoliopsida</taxon>
        <taxon>eudicotyledons</taxon>
        <taxon>Gunneridae</taxon>
        <taxon>Pentapetalae</taxon>
        <taxon>rosids</taxon>
        <taxon>fabids</taxon>
        <taxon>Fabales</taxon>
        <taxon>Fabaceae</taxon>
        <taxon>Papilionoideae</taxon>
        <taxon>50 kb inversion clade</taxon>
        <taxon>NPAAA clade</taxon>
        <taxon>indigoferoid/millettioid clade</taxon>
        <taxon>Phaseoleae</taxon>
        <taxon>Glycine</taxon>
        <taxon>Glycine subgen. Soja</taxon>
    </lineage>
</organism>
<reference evidence="1" key="3">
    <citation type="submission" date="2018-07" db="EMBL/GenBank/DDBJ databases">
        <title>WGS assembly of Glycine max.</title>
        <authorList>
            <person name="Schmutz J."/>
            <person name="Cannon S."/>
            <person name="Schlueter J."/>
            <person name="Ma J."/>
            <person name="Mitros T."/>
            <person name="Nelson W."/>
            <person name="Hyten D."/>
            <person name="Song Q."/>
            <person name="Thelen J."/>
            <person name="Cheng J."/>
            <person name="Xu D."/>
            <person name="Hellsten U."/>
            <person name="May G."/>
            <person name="Yu Y."/>
            <person name="Sakurai T."/>
            <person name="Umezawa T."/>
            <person name="Bhattacharyya M."/>
            <person name="Sandhu D."/>
            <person name="Valliyodan B."/>
            <person name="Lindquist E."/>
            <person name="Peto M."/>
            <person name="Grant D."/>
            <person name="Shu S."/>
            <person name="Goodstein D."/>
            <person name="Barry K."/>
            <person name="Futrell-Griggs M."/>
            <person name="Abernathy B."/>
            <person name="Du J."/>
            <person name="Tian Z."/>
            <person name="Zhu L."/>
            <person name="Gill N."/>
            <person name="Joshi T."/>
            <person name="Libault M."/>
            <person name="Sethuraman A."/>
            <person name="Zhang X."/>
            <person name="Shinozaki K."/>
            <person name="Nguyen H."/>
            <person name="Wing R."/>
            <person name="Cregan P."/>
            <person name="Specht J."/>
            <person name="Grimwood J."/>
            <person name="Rokhsar D."/>
            <person name="Stacey G."/>
            <person name="Shoemaker R."/>
            <person name="Jackson S."/>
        </authorList>
    </citation>
    <scope>NUCLEOTIDE SEQUENCE</scope>
    <source>
        <tissue evidence="1">Callus</tissue>
    </source>
</reference>